<dbReference type="EMBL" id="CP019645">
    <property type="protein sequence ID" value="AQQ60345.1"/>
    <property type="molecule type" value="Genomic_DNA"/>
</dbReference>
<dbReference type="GO" id="GO:0008270">
    <property type="term" value="F:zinc ion binding"/>
    <property type="evidence" value="ECO:0007669"/>
    <property type="project" value="InterPro"/>
</dbReference>
<dbReference type="Pfam" id="PF00194">
    <property type="entry name" value="Carb_anhydrase"/>
    <property type="match status" value="1"/>
</dbReference>
<evidence type="ECO:0000256" key="7">
    <source>
        <dbReference type="SAM" id="SignalP"/>
    </source>
</evidence>
<dbReference type="InterPro" id="IPR036398">
    <property type="entry name" value="CA_dom_sf"/>
</dbReference>
<proteinExistence type="inferred from homology"/>
<gene>
    <name evidence="9" type="ORF">XJ32_09875</name>
</gene>
<keyword evidence="4" id="KW-0862">Zinc</keyword>
<dbReference type="InterPro" id="IPR001148">
    <property type="entry name" value="CA_dom"/>
</dbReference>
<feature type="chain" id="PRO_5010191700" description="carbonic anhydrase" evidence="7">
    <location>
        <begin position="18"/>
        <end position="240"/>
    </location>
</feature>
<evidence type="ECO:0000256" key="3">
    <source>
        <dbReference type="ARBA" id="ARBA00022723"/>
    </source>
</evidence>
<dbReference type="GO" id="GO:0004089">
    <property type="term" value="F:carbonate dehydratase activity"/>
    <property type="evidence" value="ECO:0007669"/>
    <property type="project" value="UniProtKB-EC"/>
</dbReference>
<dbReference type="Gene3D" id="3.10.200.10">
    <property type="entry name" value="Alpha carbonic anhydrase"/>
    <property type="match status" value="1"/>
</dbReference>
<dbReference type="Proteomes" id="UP000188298">
    <property type="component" value="Chromosome"/>
</dbReference>
<organism evidence="9 10">
    <name type="scientific">Helicobacter bilis</name>
    <dbReference type="NCBI Taxonomy" id="37372"/>
    <lineage>
        <taxon>Bacteria</taxon>
        <taxon>Pseudomonadati</taxon>
        <taxon>Campylobacterota</taxon>
        <taxon>Epsilonproteobacteria</taxon>
        <taxon>Campylobacterales</taxon>
        <taxon>Helicobacteraceae</taxon>
        <taxon>Helicobacter</taxon>
    </lineage>
</organism>
<dbReference type="PROSITE" id="PS51144">
    <property type="entry name" value="ALPHA_CA_2"/>
    <property type="match status" value="1"/>
</dbReference>
<evidence type="ECO:0000256" key="5">
    <source>
        <dbReference type="ARBA" id="ARBA00023239"/>
    </source>
</evidence>
<protein>
    <recommendedName>
        <fullName evidence="2">carbonic anhydrase</fullName>
        <ecNumber evidence="2">4.2.1.1</ecNumber>
    </recommendedName>
</protein>
<dbReference type="PANTHER" id="PTHR18952">
    <property type="entry name" value="CARBONIC ANHYDRASE"/>
    <property type="match status" value="1"/>
</dbReference>
<dbReference type="RefSeq" id="WP_077389441.1">
    <property type="nucleotide sequence ID" value="NZ_CP019645.1"/>
</dbReference>
<evidence type="ECO:0000259" key="8">
    <source>
        <dbReference type="PROSITE" id="PS51144"/>
    </source>
</evidence>
<evidence type="ECO:0000256" key="1">
    <source>
        <dbReference type="ARBA" id="ARBA00010718"/>
    </source>
</evidence>
<comment type="similarity">
    <text evidence="1">Belongs to the alpha-carbonic anhydrase family.</text>
</comment>
<dbReference type="InterPro" id="IPR023561">
    <property type="entry name" value="Carbonic_anhydrase_a-class"/>
</dbReference>
<dbReference type="CDD" id="cd03124">
    <property type="entry name" value="alpha_CA_prokaryotic_like"/>
    <property type="match status" value="1"/>
</dbReference>
<evidence type="ECO:0000256" key="6">
    <source>
        <dbReference type="ARBA" id="ARBA00048348"/>
    </source>
</evidence>
<dbReference type="InterPro" id="IPR041891">
    <property type="entry name" value="Alpha_CA_prokaryot-like"/>
</dbReference>
<dbReference type="PANTHER" id="PTHR18952:SF265">
    <property type="entry name" value="CARBONIC ANHYDRASE"/>
    <property type="match status" value="1"/>
</dbReference>
<comment type="catalytic activity">
    <reaction evidence="6">
        <text>hydrogencarbonate + H(+) = CO2 + H2O</text>
        <dbReference type="Rhea" id="RHEA:10748"/>
        <dbReference type="ChEBI" id="CHEBI:15377"/>
        <dbReference type="ChEBI" id="CHEBI:15378"/>
        <dbReference type="ChEBI" id="CHEBI:16526"/>
        <dbReference type="ChEBI" id="CHEBI:17544"/>
        <dbReference type="EC" id="4.2.1.1"/>
    </reaction>
</comment>
<dbReference type="AlphaFoldDB" id="A0A1Q2LJ11"/>
<dbReference type="SMART" id="SM01057">
    <property type="entry name" value="Carb_anhydrase"/>
    <property type="match status" value="1"/>
</dbReference>
<name>A0A1Q2LJ11_9HELI</name>
<dbReference type="EC" id="4.2.1.1" evidence="2"/>
<dbReference type="KEGG" id="hbl:XJ32_09875"/>
<keyword evidence="7" id="KW-0732">Signal</keyword>
<evidence type="ECO:0000313" key="10">
    <source>
        <dbReference type="Proteomes" id="UP000188298"/>
    </source>
</evidence>
<evidence type="ECO:0000313" key="9">
    <source>
        <dbReference type="EMBL" id="AQQ60345.1"/>
    </source>
</evidence>
<dbReference type="SUPFAM" id="SSF51069">
    <property type="entry name" value="Carbonic anhydrase"/>
    <property type="match status" value="1"/>
</dbReference>
<evidence type="ECO:0000256" key="2">
    <source>
        <dbReference type="ARBA" id="ARBA00012925"/>
    </source>
</evidence>
<evidence type="ECO:0000256" key="4">
    <source>
        <dbReference type="ARBA" id="ARBA00022833"/>
    </source>
</evidence>
<keyword evidence="5" id="KW-0456">Lyase</keyword>
<keyword evidence="3" id="KW-0479">Metal-binding</keyword>
<accession>A0A1Q2LJ11</accession>
<reference evidence="9 10" key="1">
    <citation type="submission" date="2017-02" db="EMBL/GenBank/DDBJ databases">
        <title>Whole genome sequencing of Helicobacter bilis strain AAQJH.</title>
        <authorList>
            <person name="Conlan S."/>
            <person name="Thomas P.J."/>
            <person name="Mullikin J."/>
            <person name="Palmore T.N."/>
            <person name="Frank K.M."/>
            <person name="Segre J.A."/>
        </authorList>
    </citation>
    <scope>NUCLEOTIDE SEQUENCE [LARGE SCALE GENOMIC DNA]</scope>
    <source>
        <strain evidence="9 10">AAQJH</strain>
    </source>
</reference>
<feature type="domain" description="Alpha-carbonic anhydrase" evidence="8">
    <location>
        <begin position="18"/>
        <end position="240"/>
    </location>
</feature>
<sequence length="240" mass="27136">MKKICLSLVFSIGSVYAAHWGYDKHNGPDMWAKLDPKFKLCSSGLKQSSVNIESKKTTESKNELHLLYGTNSKDIINNGHTIALHFNEAGGLVYQNRKYNLVQLHFHTPSETQIEGKSYPMEMHMVHKDEKNNYLVLAVLFRKGQNNIMLNNVLSYAPIDIDKAHQMDMIYISQLLPKNHGYYAFSGSLTTPPCNEGVQWIVLKESVEASQAQIDAMHAILKDNARNVQPLHDRVILSAP</sequence>
<feature type="signal peptide" evidence="7">
    <location>
        <begin position="1"/>
        <end position="17"/>
    </location>
</feature>